<evidence type="ECO:0000256" key="6">
    <source>
        <dbReference type="HAMAP-Rule" id="MF_01930"/>
    </source>
</evidence>
<evidence type="ECO:0000256" key="4">
    <source>
        <dbReference type="ARBA" id="ARBA00038440"/>
    </source>
</evidence>
<keyword evidence="7" id="KW-0812">Transmembrane</keyword>
<dbReference type="SUPFAM" id="SSF53328">
    <property type="entry name" value="Formyltransferase"/>
    <property type="match status" value="1"/>
</dbReference>
<evidence type="ECO:0000256" key="5">
    <source>
        <dbReference type="ARBA" id="ARBA00047664"/>
    </source>
</evidence>
<comment type="similarity">
    <text evidence="4 6">Belongs to the GART family.</text>
</comment>
<feature type="binding site" evidence="6">
    <location>
        <position position="105"/>
    </location>
    <ligand>
        <name>(6R)-10-formyltetrahydrofolate</name>
        <dbReference type="ChEBI" id="CHEBI:195366"/>
    </ligand>
</feature>
<dbReference type="Proteomes" id="UP000604381">
    <property type="component" value="Unassembled WGS sequence"/>
</dbReference>
<dbReference type="EMBL" id="JADHEI010000013">
    <property type="protein sequence ID" value="MBF2734678.1"/>
    <property type="molecule type" value="Genomic_DNA"/>
</dbReference>
<dbReference type="AlphaFoldDB" id="A0A930XXC7"/>
<gene>
    <name evidence="6 9" type="primary">purN</name>
    <name evidence="9" type="ORF">ISN26_01045</name>
</gene>
<organism evidence="9 10">
    <name type="scientific">Candidatus Amphirhobacter heronislandensis</name>
    <dbReference type="NCBI Taxonomy" id="1732024"/>
    <lineage>
        <taxon>Bacteria</taxon>
        <taxon>Pseudomonadati</taxon>
        <taxon>Pseudomonadota</taxon>
        <taxon>Gammaproteobacteria</taxon>
        <taxon>Candidatus Tethybacterales</taxon>
        <taxon>Candidatus Tethybacteraceae</taxon>
        <taxon>Candidatus Amphirhobacter</taxon>
    </lineage>
</organism>
<dbReference type="GO" id="GO:0006189">
    <property type="term" value="P:'de novo' IMP biosynthetic process"/>
    <property type="evidence" value="ECO:0007669"/>
    <property type="project" value="UniProtKB-UniRule"/>
</dbReference>
<proteinExistence type="inferred from homology"/>
<dbReference type="InterPro" id="IPR001555">
    <property type="entry name" value="GART_AS"/>
</dbReference>
<keyword evidence="2 6" id="KW-0808">Transferase</keyword>
<dbReference type="PANTHER" id="PTHR43369:SF2">
    <property type="entry name" value="PHOSPHORIBOSYLGLYCINAMIDE FORMYLTRANSFERASE"/>
    <property type="match status" value="1"/>
</dbReference>
<dbReference type="HAMAP" id="MF_01930">
    <property type="entry name" value="PurN"/>
    <property type="match status" value="1"/>
</dbReference>
<dbReference type="PANTHER" id="PTHR43369">
    <property type="entry name" value="PHOSPHORIBOSYLGLYCINAMIDE FORMYLTRANSFERASE"/>
    <property type="match status" value="1"/>
</dbReference>
<keyword evidence="3 6" id="KW-0658">Purine biosynthesis</keyword>
<comment type="pathway">
    <text evidence="1 6">Purine metabolism; IMP biosynthesis via de novo pathway; N(2)-formyl-N(1)-(5-phospho-D-ribosyl)glycinamide from N(1)-(5-phospho-D-ribosyl)glycinamide (10-formyl THF route): step 1/1.</text>
</comment>
<dbReference type="InterPro" id="IPR002376">
    <property type="entry name" value="Formyl_transf_N"/>
</dbReference>
<feature type="domain" description="Formyl transferase N-terminal" evidence="8">
    <location>
        <begin position="8"/>
        <end position="180"/>
    </location>
</feature>
<accession>A0A930XXC7</accession>
<evidence type="ECO:0000259" key="8">
    <source>
        <dbReference type="Pfam" id="PF00551"/>
    </source>
</evidence>
<evidence type="ECO:0000256" key="7">
    <source>
        <dbReference type="SAM" id="Phobius"/>
    </source>
</evidence>
<dbReference type="InterPro" id="IPR036477">
    <property type="entry name" value="Formyl_transf_N_sf"/>
</dbReference>
<dbReference type="InterPro" id="IPR004607">
    <property type="entry name" value="GART"/>
</dbReference>
<reference evidence="9" key="1">
    <citation type="submission" date="2020-10" db="EMBL/GenBank/DDBJ databases">
        <title>An improved Amphimedon queenslandica hologenome assembly reveals how three proteobacterial symbionts can extend the metabolic phenotypic of their marine sponge host.</title>
        <authorList>
            <person name="Degnan B."/>
            <person name="Degnan S."/>
            <person name="Xiang X."/>
        </authorList>
    </citation>
    <scope>NUCLEOTIDE SEQUENCE</scope>
    <source>
        <strain evidence="9">AqS2</strain>
    </source>
</reference>
<evidence type="ECO:0000256" key="1">
    <source>
        <dbReference type="ARBA" id="ARBA00005054"/>
    </source>
</evidence>
<protein>
    <recommendedName>
        <fullName evidence="6">Phosphoribosylglycinamide formyltransferase</fullName>
        <ecNumber evidence="6">2.1.2.2</ecNumber>
    </recommendedName>
    <alternativeName>
        <fullName evidence="6">5'-phosphoribosylglycinamide transformylase</fullName>
    </alternativeName>
    <alternativeName>
        <fullName evidence="6">GAR transformylase</fullName>
        <shortName evidence="6">GART</shortName>
    </alternativeName>
</protein>
<sequence>MSSSEAPRLAVFVSGRGGNLRAILAHGLPVALVVADRPAPAWRAARAAGLPACVVEPAAFGDRAAFDAALATVLAAYGIGLVALAGFMRVLGPELVGAWRGRMLNIHPSLLPAYRGLRTHRRALADGARRHGCTVHWVTAQLDAGPVVQQSVVPVLEDDDEAQLARRVARAERRLYPRVIERALLGKIALR</sequence>
<dbReference type="GO" id="GO:0004644">
    <property type="term" value="F:phosphoribosylglycinamide formyltransferase activity"/>
    <property type="evidence" value="ECO:0007669"/>
    <property type="project" value="UniProtKB-UniRule"/>
</dbReference>
<feature type="binding site" evidence="6">
    <location>
        <position position="63"/>
    </location>
    <ligand>
        <name>(6R)-10-formyltetrahydrofolate</name>
        <dbReference type="ChEBI" id="CHEBI:195366"/>
    </ligand>
</feature>
<dbReference type="Gene3D" id="3.40.50.170">
    <property type="entry name" value="Formyl transferase, N-terminal domain"/>
    <property type="match status" value="1"/>
</dbReference>
<evidence type="ECO:0000313" key="10">
    <source>
        <dbReference type="Proteomes" id="UP000604381"/>
    </source>
</evidence>
<dbReference type="GO" id="GO:0005829">
    <property type="term" value="C:cytosol"/>
    <property type="evidence" value="ECO:0007669"/>
    <property type="project" value="TreeGrafter"/>
</dbReference>
<dbReference type="NCBIfam" id="TIGR00639">
    <property type="entry name" value="PurN"/>
    <property type="match status" value="1"/>
</dbReference>
<feature type="active site" description="Proton donor" evidence="6">
    <location>
        <position position="107"/>
    </location>
</feature>
<keyword evidence="7" id="KW-0472">Membrane</keyword>
<comment type="function">
    <text evidence="6">Catalyzes the transfer of a formyl group from 10-formyltetrahydrofolate to 5-phospho-ribosyl-glycinamide (GAR), producing 5-phospho-ribosyl-N-formylglycinamide (FGAR) and tetrahydrofolate.</text>
</comment>
<comment type="caution">
    <text evidence="6">Lacks conserved residue(s) required for the propagation of feature annotation.</text>
</comment>
<evidence type="ECO:0000256" key="3">
    <source>
        <dbReference type="ARBA" id="ARBA00022755"/>
    </source>
</evidence>
<keyword evidence="10" id="KW-1185">Reference proteome</keyword>
<evidence type="ECO:0000256" key="2">
    <source>
        <dbReference type="ARBA" id="ARBA00022679"/>
    </source>
</evidence>
<name>A0A930XXC7_9GAMM</name>
<dbReference type="EC" id="2.1.2.2" evidence="6"/>
<comment type="caution">
    <text evidence="9">The sequence shown here is derived from an EMBL/GenBank/DDBJ whole genome shotgun (WGS) entry which is preliminary data.</text>
</comment>
<evidence type="ECO:0000313" key="9">
    <source>
        <dbReference type="EMBL" id="MBF2734678.1"/>
    </source>
</evidence>
<keyword evidence="7" id="KW-1133">Transmembrane helix</keyword>
<feature type="site" description="Raises pKa of active site His" evidence="6">
    <location>
        <position position="143"/>
    </location>
</feature>
<feature type="transmembrane region" description="Helical" evidence="7">
    <location>
        <begin position="68"/>
        <end position="92"/>
    </location>
</feature>
<comment type="catalytic activity">
    <reaction evidence="5 6">
        <text>N(1)-(5-phospho-beta-D-ribosyl)glycinamide + (6R)-10-formyltetrahydrofolate = N(2)-formyl-N(1)-(5-phospho-beta-D-ribosyl)glycinamide + (6S)-5,6,7,8-tetrahydrofolate + H(+)</text>
        <dbReference type="Rhea" id="RHEA:15053"/>
        <dbReference type="ChEBI" id="CHEBI:15378"/>
        <dbReference type="ChEBI" id="CHEBI:57453"/>
        <dbReference type="ChEBI" id="CHEBI:143788"/>
        <dbReference type="ChEBI" id="CHEBI:147286"/>
        <dbReference type="ChEBI" id="CHEBI:195366"/>
        <dbReference type="EC" id="2.1.2.2"/>
    </reaction>
</comment>
<dbReference type="Pfam" id="PF00551">
    <property type="entry name" value="Formyl_trans_N"/>
    <property type="match status" value="1"/>
</dbReference>
<dbReference type="PROSITE" id="PS00373">
    <property type="entry name" value="GART"/>
    <property type="match status" value="1"/>
</dbReference>